<gene>
    <name evidence="1" type="ORF">LCGC14_1255790</name>
</gene>
<accession>A0A0F9L4W2</accession>
<organism evidence="1">
    <name type="scientific">marine sediment metagenome</name>
    <dbReference type="NCBI Taxonomy" id="412755"/>
    <lineage>
        <taxon>unclassified sequences</taxon>
        <taxon>metagenomes</taxon>
        <taxon>ecological metagenomes</taxon>
    </lineage>
</organism>
<sequence length="74" mass="8381">MHCRKLGQSLIKYRLDLTREPDESVVVTQLFYADPSGLAGLIRSLDQATNEGKVARAIGLRTKKRRVDSVRPER</sequence>
<protein>
    <submittedName>
        <fullName evidence="1">Uncharacterized protein</fullName>
    </submittedName>
</protein>
<reference evidence="1" key="1">
    <citation type="journal article" date="2015" name="Nature">
        <title>Complex archaea that bridge the gap between prokaryotes and eukaryotes.</title>
        <authorList>
            <person name="Spang A."/>
            <person name="Saw J.H."/>
            <person name="Jorgensen S.L."/>
            <person name="Zaremba-Niedzwiedzka K."/>
            <person name="Martijn J."/>
            <person name="Lind A.E."/>
            <person name="van Eijk R."/>
            <person name="Schleper C."/>
            <person name="Guy L."/>
            <person name="Ettema T.J."/>
        </authorList>
    </citation>
    <scope>NUCLEOTIDE SEQUENCE</scope>
</reference>
<dbReference type="AlphaFoldDB" id="A0A0F9L4W2"/>
<evidence type="ECO:0000313" key="1">
    <source>
        <dbReference type="EMBL" id="KKM88723.1"/>
    </source>
</evidence>
<dbReference type="EMBL" id="LAZR01006921">
    <property type="protein sequence ID" value="KKM88723.1"/>
    <property type="molecule type" value="Genomic_DNA"/>
</dbReference>
<comment type="caution">
    <text evidence="1">The sequence shown here is derived from an EMBL/GenBank/DDBJ whole genome shotgun (WGS) entry which is preliminary data.</text>
</comment>
<proteinExistence type="predicted"/>
<name>A0A0F9L4W2_9ZZZZ</name>